<comment type="catalytic activity">
    <reaction evidence="1">
        <text>ATP + protein L-histidine = ADP + protein N-phospho-L-histidine.</text>
        <dbReference type="EC" id="2.7.13.3"/>
    </reaction>
</comment>
<evidence type="ECO:0000256" key="10">
    <source>
        <dbReference type="ARBA" id="ARBA00022840"/>
    </source>
</evidence>
<keyword evidence="7" id="KW-0812">Transmembrane</keyword>
<dbReference type="Proteomes" id="UP000239735">
    <property type="component" value="Unassembled WGS sequence"/>
</dbReference>
<name>A0A2N9LWJ2_9BACT</name>
<dbReference type="PROSITE" id="PS50109">
    <property type="entry name" value="HIS_KIN"/>
    <property type="match status" value="1"/>
</dbReference>
<dbReference type="SMART" id="SM00388">
    <property type="entry name" value="HisKA"/>
    <property type="match status" value="1"/>
</dbReference>
<dbReference type="InterPro" id="IPR005467">
    <property type="entry name" value="His_kinase_dom"/>
</dbReference>
<dbReference type="SUPFAM" id="SSF55785">
    <property type="entry name" value="PYP-like sensor domain (PAS domain)"/>
    <property type="match status" value="1"/>
</dbReference>
<dbReference type="SMART" id="SM00387">
    <property type="entry name" value="HATPase_c"/>
    <property type="match status" value="1"/>
</dbReference>
<keyword evidence="12" id="KW-0902">Two-component regulatory system</keyword>
<evidence type="ECO:0000256" key="4">
    <source>
        <dbReference type="ARBA" id="ARBA00022475"/>
    </source>
</evidence>
<dbReference type="InterPro" id="IPR029151">
    <property type="entry name" value="Sensor-like_sf"/>
</dbReference>
<dbReference type="InterPro" id="IPR036097">
    <property type="entry name" value="HisK_dim/P_sf"/>
</dbReference>
<dbReference type="OrthoDB" id="9815750at2"/>
<dbReference type="GO" id="GO:0005524">
    <property type="term" value="F:ATP binding"/>
    <property type="evidence" value="ECO:0007669"/>
    <property type="project" value="UniProtKB-KW"/>
</dbReference>
<evidence type="ECO:0000256" key="13">
    <source>
        <dbReference type="ARBA" id="ARBA00023136"/>
    </source>
</evidence>
<evidence type="ECO:0000256" key="11">
    <source>
        <dbReference type="ARBA" id="ARBA00022989"/>
    </source>
</evidence>
<keyword evidence="13" id="KW-0472">Membrane</keyword>
<evidence type="ECO:0000313" key="17">
    <source>
        <dbReference type="Proteomes" id="UP000239735"/>
    </source>
</evidence>
<dbReference type="PRINTS" id="PR00344">
    <property type="entry name" value="BCTRLSENSOR"/>
</dbReference>
<dbReference type="SUPFAM" id="SSF47384">
    <property type="entry name" value="Homodimeric domain of signal transducing histidine kinase"/>
    <property type="match status" value="1"/>
</dbReference>
<dbReference type="CDD" id="cd00082">
    <property type="entry name" value="HisKA"/>
    <property type="match status" value="1"/>
</dbReference>
<dbReference type="SUPFAM" id="SSF103190">
    <property type="entry name" value="Sensory domain-like"/>
    <property type="match status" value="1"/>
</dbReference>
<evidence type="ECO:0000256" key="7">
    <source>
        <dbReference type="ARBA" id="ARBA00022692"/>
    </source>
</evidence>
<dbReference type="InterPro" id="IPR004358">
    <property type="entry name" value="Sig_transdc_His_kin-like_C"/>
</dbReference>
<evidence type="ECO:0000256" key="14">
    <source>
        <dbReference type="SAM" id="Coils"/>
    </source>
</evidence>
<accession>A0A2N9LWJ2</accession>
<evidence type="ECO:0000313" key="16">
    <source>
        <dbReference type="EMBL" id="SPE27600.1"/>
    </source>
</evidence>
<dbReference type="GO" id="GO:0006355">
    <property type="term" value="P:regulation of DNA-templated transcription"/>
    <property type="evidence" value="ECO:0007669"/>
    <property type="project" value="InterPro"/>
</dbReference>
<feature type="coiled-coil region" evidence="14">
    <location>
        <begin position="255"/>
        <end position="282"/>
    </location>
</feature>
<evidence type="ECO:0000256" key="8">
    <source>
        <dbReference type="ARBA" id="ARBA00022741"/>
    </source>
</evidence>
<dbReference type="InterPro" id="IPR013767">
    <property type="entry name" value="PAS_fold"/>
</dbReference>
<keyword evidence="14" id="KW-0175">Coiled coil</keyword>
<keyword evidence="11" id="KW-1133">Transmembrane helix</keyword>
<dbReference type="EMBL" id="OKRB01000119">
    <property type="protein sequence ID" value="SPE27600.1"/>
    <property type="molecule type" value="Genomic_DNA"/>
</dbReference>
<dbReference type="InterPro" id="IPR000014">
    <property type="entry name" value="PAS"/>
</dbReference>
<sequence>MRLKTKLVLAISGLVFLIAGIVSLVYVHQLVKTAVQQSYETNHMVAQQVWFALQQALETGLKDRTVDPNNPKELRELVAETVQSDPTLQTVLVSVIRYSSTVYDVNIGDSAGVTILSSTPDNVGKPLPSRPNYSQLLRANPARMMMQAFGRPEVFDIVVPLTGEDNGKLFATVNVGVHTSLLRAVYQPLLRNAIKLMALALIVALSAAFLLSNFALGPLTEISRQLDTLAAQEGAPVEDEAASKQDVAARVSTKIEKIGQRMRNVEEVYSALRENLDQILGNLQDGILLFTEDKRAVLVSDAARRFLQVGRDALLGRHASEIFDDSTLLGRTLREAIDSGTTLVKEEVRTENGRRIQASVDVIYDEETRQGLGALVTLHDLEMAAEIESELELSRRMAAIGRLTSGVGHEVKNPINAIVVHLELLKSKIGETNGQASRHLEVIDVEIRRLDRVVQTLVDFSRPVELQLREQDLRLVIRDVLALAADELETHQVTLISRMPEEPLIANVDADLLKQAMLNVIQNGAQAMPEGGKLEIVLEEDRNHGEDLPLLALSNGGTGERVVHAAPTAAVLRIADEGPGIPEEIREKIFDLYFTTKTGGSGIGLAMTYRILQLHHGSIDVQSRQGRGSEFRLRIPLAATDRGRRYPQPANLEEKGSGR</sequence>
<reference evidence="17" key="1">
    <citation type="submission" date="2018-02" db="EMBL/GenBank/DDBJ databases">
        <authorList>
            <person name="Hausmann B."/>
        </authorList>
    </citation>
    <scope>NUCLEOTIDE SEQUENCE [LARGE SCALE GENOMIC DNA]</scope>
    <source>
        <strain evidence="17">Peat soil MAG SbA5</strain>
    </source>
</reference>
<evidence type="ECO:0000256" key="9">
    <source>
        <dbReference type="ARBA" id="ARBA00022777"/>
    </source>
</evidence>
<dbReference type="CDD" id="cd00130">
    <property type="entry name" value="PAS"/>
    <property type="match status" value="1"/>
</dbReference>
<keyword evidence="4" id="KW-1003">Cell membrane</keyword>
<dbReference type="Pfam" id="PF00989">
    <property type="entry name" value="PAS"/>
    <property type="match status" value="1"/>
</dbReference>
<keyword evidence="10" id="KW-0067">ATP-binding</keyword>
<keyword evidence="8" id="KW-0547">Nucleotide-binding</keyword>
<dbReference type="AlphaFoldDB" id="A0A2N9LWJ2"/>
<dbReference type="SUPFAM" id="SSF55874">
    <property type="entry name" value="ATPase domain of HSP90 chaperone/DNA topoisomerase II/histidine kinase"/>
    <property type="match status" value="1"/>
</dbReference>
<dbReference type="InterPro" id="IPR035965">
    <property type="entry name" value="PAS-like_dom_sf"/>
</dbReference>
<organism evidence="16 17">
    <name type="scientific">Candidatus Sulfuritelmatomonas gaucii</name>
    <dbReference type="NCBI Taxonomy" id="2043161"/>
    <lineage>
        <taxon>Bacteria</taxon>
        <taxon>Pseudomonadati</taxon>
        <taxon>Acidobacteriota</taxon>
        <taxon>Terriglobia</taxon>
        <taxon>Terriglobales</taxon>
        <taxon>Acidobacteriaceae</taxon>
        <taxon>Candidatus Sulfuritelmatomonas</taxon>
    </lineage>
</organism>
<dbReference type="SMART" id="SM00091">
    <property type="entry name" value="PAS"/>
    <property type="match status" value="1"/>
</dbReference>
<gene>
    <name evidence="16" type="ORF">SBA5_60007</name>
</gene>
<dbReference type="Gene3D" id="3.30.450.20">
    <property type="entry name" value="PAS domain"/>
    <property type="match status" value="1"/>
</dbReference>
<protein>
    <recommendedName>
        <fullName evidence="3">histidine kinase</fullName>
        <ecNumber evidence="3">2.7.13.3</ecNumber>
    </recommendedName>
</protein>
<dbReference type="Pfam" id="PF17203">
    <property type="entry name" value="sCache_3_2"/>
    <property type="match status" value="1"/>
</dbReference>
<dbReference type="EC" id="2.7.13.3" evidence="3"/>
<evidence type="ECO:0000256" key="1">
    <source>
        <dbReference type="ARBA" id="ARBA00000085"/>
    </source>
</evidence>
<proteinExistence type="predicted"/>
<dbReference type="GO" id="GO:0008299">
    <property type="term" value="P:isoprenoid biosynthetic process"/>
    <property type="evidence" value="ECO:0007669"/>
    <property type="project" value="InterPro"/>
</dbReference>
<dbReference type="PROSITE" id="PS01295">
    <property type="entry name" value="ISPD"/>
    <property type="match status" value="1"/>
</dbReference>
<dbReference type="Pfam" id="PF02518">
    <property type="entry name" value="HATPase_c"/>
    <property type="match status" value="1"/>
</dbReference>
<evidence type="ECO:0000256" key="12">
    <source>
        <dbReference type="ARBA" id="ARBA00023012"/>
    </source>
</evidence>
<dbReference type="InterPro" id="IPR003594">
    <property type="entry name" value="HATPase_dom"/>
</dbReference>
<dbReference type="InterPro" id="IPR033463">
    <property type="entry name" value="sCache_3"/>
</dbReference>
<dbReference type="GO" id="GO:0005886">
    <property type="term" value="C:plasma membrane"/>
    <property type="evidence" value="ECO:0007669"/>
    <property type="project" value="UniProtKB-SubCell"/>
</dbReference>
<dbReference type="GO" id="GO:0000155">
    <property type="term" value="F:phosphorelay sensor kinase activity"/>
    <property type="evidence" value="ECO:0007669"/>
    <property type="project" value="InterPro"/>
</dbReference>
<dbReference type="InterPro" id="IPR036890">
    <property type="entry name" value="HATPase_C_sf"/>
</dbReference>
<dbReference type="Pfam" id="PF00512">
    <property type="entry name" value="HisKA"/>
    <property type="match status" value="1"/>
</dbReference>
<evidence type="ECO:0000256" key="6">
    <source>
        <dbReference type="ARBA" id="ARBA00022679"/>
    </source>
</evidence>
<dbReference type="Gene3D" id="3.30.565.10">
    <property type="entry name" value="Histidine kinase-like ATPase, C-terminal domain"/>
    <property type="match status" value="1"/>
</dbReference>
<dbReference type="PANTHER" id="PTHR43065">
    <property type="entry name" value="SENSOR HISTIDINE KINASE"/>
    <property type="match status" value="1"/>
</dbReference>
<keyword evidence="5" id="KW-0597">Phosphoprotein</keyword>
<evidence type="ECO:0000256" key="2">
    <source>
        <dbReference type="ARBA" id="ARBA00004651"/>
    </source>
</evidence>
<comment type="subcellular location">
    <subcellularLocation>
        <location evidence="2">Cell membrane</location>
        <topology evidence="2">Multi-pass membrane protein</topology>
    </subcellularLocation>
</comment>
<keyword evidence="9 16" id="KW-0418">Kinase</keyword>
<dbReference type="InterPro" id="IPR003661">
    <property type="entry name" value="HisK_dim/P_dom"/>
</dbReference>
<dbReference type="Gene3D" id="1.10.287.130">
    <property type="match status" value="1"/>
</dbReference>
<feature type="domain" description="Histidine kinase" evidence="15">
    <location>
        <begin position="406"/>
        <end position="639"/>
    </location>
</feature>
<evidence type="ECO:0000256" key="3">
    <source>
        <dbReference type="ARBA" id="ARBA00012438"/>
    </source>
</evidence>
<dbReference type="InterPro" id="IPR018294">
    <property type="entry name" value="ISPD_synthase_CS"/>
</dbReference>
<evidence type="ECO:0000259" key="15">
    <source>
        <dbReference type="PROSITE" id="PS50109"/>
    </source>
</evidence>
<keyword evidence="6 16" id="KW-0808">Transferase</keyword>
<evidence type="ECO:0000256" key="5">
    <source>
        <dbReference type="ARBA" id="ARBA00022553"/>
    </source>
</evidence>
<dbReference type="PANTHER" id="PTHR43065:SF10">
    <property type="entry name" value="PEROXIDE STRESS-ACTIVATED HISTIDINE KINASE MAK3"/>
    <property type="match status" value="1"/>
</dbReference>